<sequence length="368" mass="39347">MIPETIEAYGVRLRRTGPADVPDLVAGCADPETRRFLPALPDEYDADSARWWITEGEPAVWAAGGCAYAIADPETDRLLGGIGLTRLAVARADFEIGYWVVPWARGRGVATAATRALGERAFAAGAARLELLTHRENEASQRAALACGYRHEGVRRAASAARDGVRHDLVAWVRLADDPPGPTARLLPDLPGGRLTDGVVTLRRLEPADVDALHRLHTLPEVVANRVPPVPPDRESIARRCRLAAGYWLAGDAADLAILDAATGVLVGGCALGYDEPAIGQATLGYSVLPEARGRGLATRAVRLLAGWAFDVGVARLWAGTRVENVASQRVLERAGFRREGVLRGRMPGVDGARTDSVVFGRLASDRD</sequence>
<dbReference type="EMBL" id="FMDM01000004">
    <property type="protein sequence ID" value="SCG49714.1"/>
    <property type="molecule type" value="Genomic_DNA"/>
</dbReference>
<dbReference type="Proteomes" id="UP000199360">
    <property type="component" value="Unassembled WGS sequence"/>
</dbReference>
<dbReference type="OrthoDB" id="5293267at2"/>
<dbReference type="PANTHER" id="PTHR43441">
    <property type="entry name" value="RIBOSOMAL-PROTEIN-SERINE ACETYLTRANSFERASE"/>
    <property type="match status" value="1"/>
</dbReference>
<dbReference type="RefSeq" id="WP_091060301.1">
    <property type="nucleotide sequence ID" value="NZ_FMDM01000004.1"/>
</dbReference>
<organism evidence="2 3">
    <name type="scientific">Micromonospora humi</name>
    <dbReference type="NCBI Taxonomy" id="745366"/>
    <lineage>
        <taxon>Bacteria</taxon>
        <taxon>Bacillati</taxon>
        <taxon>Actinomycetota</taxon>
        <taxon>Actinomycetes</taxon>
        <taxon>Micromonosporales</taxon>
        <taxon>Micromonosporaceae</taxon>
        <taxon>Micromonospora</taxon>
    </lineage>
</organism>
<dbReference type="PROSITE" id="PS51186">
    <property type="entry name" value="GNAT"/>
    <property type="match status" value="2"/>
</dbReference>
<gene>
    <name evidence="2" type="ORF">GA0070213_10444</name>
</gene>
<evidence type="ECO:0000313" key="3">
    <source>
        <dbReference type="Proteomes" id="UP000199360"/>
    </source>
</evidence>
<dbReference type="InterPro" id="IPR000182">
    <property type="entry name" value="GNAT_dom"/>
</dbReference>
<evidence type="ECO:0000313" key="2">
    <source>
        <dbReference type="EMBL" id="SCG49714.1"/>
    </source>
</evidence>
<dbReference type="InterPro" id="IPR051908">
    <property type="entry name" value="Ribosomal_N-acetyltransferase"/>
</dbReference>
<dbReference type="Pfam" id="PF13302">
    <property type="entry name" value="Acetyltransf_3"/>
    <property type="match status" value="2"/>
</dbReference>
<protein>
    <submittedName>
        <fullName evidence="2">Protein N-acetyltransferase, RimJ/RimL family</fullName>
    </submittedName>
</protein>
<dbReference type="PANTHER" id="PTHR43441:SF10">
    <property type="entry name" value="ACETYLTRANSFERASE"/>
    <property type="match status" value="1"/>
</dbReference>
<dbReference type="CDD" id="cd04301">
    <property type="entry name" value="NAT_SF"/>
    <property type="match status" value="1"/>
</dbReference>
<accession>A0A1C5HUM1</accession>
<proteinExistence type="predicted"/>
<keyword evidence="2" id="KW-0808">Transferase</keyword>
<reference evidence="3" key="1">
    <citation type="submission" date="2016-06" db="EMBL/GenBank/DDBJ databases">
        <authorList>
            <person name="Varghese N."/>
            <person name="Submissions Spin"/>
        </authorList>
    </citation>
    <scope>NUCLEOTIDE SEQUENCE [LARGE SCALE GENOMIC DNA]</scope>
    <source>
        <strain evidence="3">DSM 45647</strain>
    </source>
</reference>
<dbReference type="InterPro" id="IPR016181">
    <property type="entry name" value="Acyl_CoA_acyltransferase"/>
</dbReference>
<feature type="domain" description="N-acetyltransferase" evidence="1">
    <location>
        <begin position="200"/>
        <end position="365"/>
    </location>
</feature>
<keyword evidence="3" id="KW-1185">Reference proteome</keyword>
<dbReference type="GO" id="GO:1990189">
    <property type="term" value="F:protein N-terminal-serine acetyltransferase activity"/>
    <property type="evidence" value="ECO:0007669"/>
    <property type="project" value="TreeGrafter"/>
</dbReference>
<dbReference type="STRING" id="745366.GA0070213_10444"/>
<evidence type="ECO:0000259" key="1">
    <source>
        <dbReference type="PROSITE" id="PS51186"/>
    </source>
</evidence>
<dbReference type="GO" id="GO:0005737">
    <property type="term" value="C:cytoplasm"/>
    <property type="evidence" value="ECO:0007669"/>
    <property type="project" value="TreeGrafter"/>
</dbReference>
<dbReference type="GO" id="GO:0008999">
    <property type="term" value="F:protein-N-terminal-alanine acetyltransferase activity"/>
    <property type="evidence" value="ECO:0007669"/>
    <property type="project" value="TreeGrafter"/>
</dbReference>
<dbReference type="AlphaFoldDB" id="A0A1C5HUM1"/>
<dbReference type="SUPFAM" id="SSF55729">
    <property type="entry name" value="Acyl-CoA N-acyltransferases (Nat)"/>
    <property type="match status" value="2"/>
</dbReference>
<name>A0A1C5HUM1_9ACTN</name>
<feature type="domain" description="N-acetyltransferase" evidence="1">
    <location>
        <begin position="11"/>
        <end position="176"/>
    </location>
</feature>
<dbReference type="Gene3D" id="3.40.630.30">
    <property type="match status" value="2"/>
</dbReference>